<feature type="domain" description="Pyrrolo-quinoline quinone repeat" evidence="2">
    <location>
        <begin position="135"/>
        <end position="284"/>
    </location>
</feature>
<protein>
    <recommendedName>
        <fullName evidence="2">Pyrrolo-quinoline quinone repeat domain-containing protein</fullName>
    </recommendedName>
</protein>
<dbReference type="OrthoDB" id="2613833at2"/>
<sequence length="409" mass="45282">MKIHNTIVALALGVSLVFPIGTSAQSMSNEITTPITVLEDGVPKKLKMRGADRFEIKWNYNAGQGYFSEVVDEATGMMYLLSADGVLHALNPSGQVKWHSDLGLDWANHLKLGKDGLLYAQNHNLYDFKDGEPAWILAVDKAGKERWTMELPHMYSYGSTFDVSADGIMFVLTDRGVTAIDQDARLIWANDQAVTYKYDYYLSHDVVRLTWIESIQTLLVEKTDNKLVALSLSGKIKWQRENVQPGRRYVSDDGMVYIIGEKGLSFLHASDGKDRAEAPVDTETLNKAGIPHDGAGNFYIEYDEFTIEKVDRTGEKIWSYSRPEGQTGVIGLGLISDRQGNVIFTDTGGSIFSLDPNGKERFIVLRNDEGLVFTRIWAGPDGVLYASADGMGLLAISPKGKAHKGTNTK</sequence>
<dbReference type="SUPFAM" id="SSF50998">
    <property type="entry name" value="Quinoprotein alcohol dehydrogenase-like"/>
    <property type="match status" value="1"/>
</dbReference>
<dbReference type="InterPro" id="IPR002372">
    <property type="entry name" value="PQQ_rpt_dom"/>
</dbReference>
<evidence type="ECO:0000256" key="1">
    <source>
        <dbReference type="SAM" id="SignalP"/>
    </source>
</evidence>
<comment type="caution">
    <text evidence="3">The sequence shown here is derived from an EMBL/GenBank/DDBJ whole genome shotgun (WGS) entry which is preliminary data.</text>
</comment>
<feature type="signal peptide" evidence="1">
    <location>
        <begin position="1"/>
        <end position="24"/>
    </location>
</feature>
<evidence type="ECO:0000313" key="3">
    <source>
        <dbReference type="EMBL" id="KLH96299.1"/>
    </source>
</evidence>
<gene>
    <name evidence="3" type="ORF">AA984_26400</name>
</gene>
<dbReference type="PANTHER" id="PTHR34512:SF30">
    <property type="entry name" value="OUTER MEMBRANE PROTEIN ASSEMBLY FACTOR BAMB"/>
    <property type="match status" value="1"/>
</dbReference>
<accession>A0A837KJ17</accession>
<dbReference type="Pfam" id="PF13360">
    <property type="entry name" value="PQQ_2"/>
    <property type="match status" value="1"/>
</dbReference>
<dbReference type="SUPFAM" id="SSF101898">
    <property type="entry name" value="NHL repeat"/>
    <property type="match status" value="1"/>
</dbReference>
<dbReference type="RefSeq" id="WP_047074241.1">
    <property type="nucleotide sequence ID" value="NZ_BJOL01000023.1"/>
</dbReference>
<dbReference type="Proteomes" id="UP000035218">
    <property type="component" value="Unassembled WGS sequence"/>
</dbReference>
<feature type="chain" id="PRO_5032439908" description="Pyrrolo-quinoline quinone repeat domain-containing protein" evidence="1">
    <location>
        <begin position="25"/>
        <end position="409"/>
    </location>
</feature>
<keyword evidence="1" id="KW-0732">Signal</keyword>
<dbReference type="SMART" id="SM00564">
    <property type="entry name" value="PQQ"/>
    <property type="match status" value="4"/>
</dbReference>
<reference evidence="3 4" key="1">
    <citation type="submission" date="2015-05" db="EMBL/GenBank/DDBJ databases">
        <title>Genome sequencing project for genomic taxonomy and phylogenomics of Bacillus-like bacteria.</title>
        <authorList>
            <person name="Liu B."/>
            <person name="Wang J."/>
            <person name="Zhu Y."/>
            <person name="Liu G."/>
            <person name="Chen Q."/>
            <person name="Chen Z."/>
            <person name="Lan J."/>
            <person name="Che J."/>
            <person name="Ge C."/>
            <person name="Shi H."/>
            <person name="Pan Z."/>
            <person name="Liu X."/>
        </authorList>
    </citation>
    <scope>NUCLEOTIDE SEQUENCE [LARGE SCALE GENOMIC DNA]</scope>
    <source>
        <strain evidence="3 4">DSM 9885</strain>
    </source>
</reference>
<dbReference type="Gene3D" id="2.130.10.10">
    <property type="entry name" value="YVTN repeat-like/Quinoprotein amine dehydrogenase"/>
    <property type="match status" value="1"/>
</dbReference>
<dbReference type="EMBL" id="LDCN01000011">
    <property type="protein sequence ID" value="KLH96299.1"/>
    <property type="molecule type" value="Genomic_DNA"/>
</dbReference>
<proteinExistence type="predicted"/>
<dbReference type="PANTHER" id="PTHR34512">
    <property type="entry name" value="CELL SURFACE PROTEIN"/>
    <property type="match status" value="1"/>
</dbReference>
<dbReference type="AlphaFoldDB" id="A0A837KJ17"/>
<name>A0A837KJ17_9BACL</name>
<dbReference type="InterPro" id="IPR011047">
    <property type="entry name" value="Quinoprotein_ADH-like_sf"/>
</dbReference>
<dbReference type="InterPro" id="IPR018391">
    <property type="entry name" value="PQQ_b-propeller_rpt"/>
</dbReference>
<evidence type="ECO:0000259" key="2">
    <source>
        <dbReference type="Pfam" id="PF13360"/>
    </source>
</evidence>
<organism evidence="3 4">
    <name type="scientific">Brevibacillus formosus</name>
    <dbReference type="NCBI Taxonomy" id="54913"/>
    <lineage>
        <taxon>Bacteria</taxon>
        <taxon>Bacillati</taxon>
        <taxon>Bacillota</taxon>
        <taxon>Bacilli</taxon>
        <taxon>Bacillales</taxon>
        <taxon>Paenibacillaceae</taxon>
        <taxon>Brevibacillus</taxon>
    </lineage>
</organism>
<dbReference type="InterPro" id="IPR015943">
    <property type="entry name" value="WD40/YVTN_repeat-like_dom_sf"/>
</dbReference>
<evidence type="ECO:0000313" key="4">
    <source>
        <dbReference type="Proteomes" id="UP000035218"/>
    </source>
</evidence>